<feature type="transmembrane region" description="Helical" evidence="1">
    <location>
        <begin position="133"/>
        <end position="150"/>
    </location>
</feature>
<keyword evidence="1" id="KW-0812">Transmembrane</keyword>
<proteinExistence type="predicted"/>
<evidence type="ECO:0008006" key="4">
    <source>
        <dbReference type="Google" id="ProtNLM"/>
    </source>
</evidence>
<feature type="transmembrane region" description="Helical" evidence="1">
    <location>
        <begin position="6"/>
        <end position="27"/>
    </location>
</feature>
<evidence type="ECO:0000313" key="2">
    <source>
        <dbReference type="EMBL" id="ROR82719.1"/>
    </source>
</evidence>
<dbReference type="Proteomes" id="UP000266915">
    <property type="component" value="Unassembled WGS sequence"/>
</dbReference>
<feature type="transmembrane region" description="Helical" evidence="1">
    <location>
        <begin position="34"/>
        <end position="56"/>
    </location>
</feature>
<protein>
    <recommendedName>
        <fullName evidence="4">O-antigen ligase-like membrane protein</fullName>
    </recommendedName>
</protein>
<keyword evidence="1" id="KW-1133">Transmembrane helix</keyword>
<feature type="transmembrane region" description="Helical" evidence="1">
    <location>
        <begin position="159"/>
        <end position="178"/>
    </location>
</feature>
<sequence length="348" mass="36795">MVVGDVASVGFFFAPFLMGVGLTFASTRDTLYRILLVLLIVVTATLAIDYIARATIVSEFFGTPLRSLVDLAGFRARGIVGQPVPAAMIAVSLGAVCWLLAEHNVSGRTRLQGRLLSAACVFGSLLMTGTRSAFLLTIVMAAMIALRSVVQRTVRLSPLAMFAGILSAGGLLAAWPSISTSLGNSRLFSFAELAGSDSVQGRLFSNEILERWATGCDLTCIIAGSGPRSLQNDLGSSLGILGLTTVDNMYVTVLWDMGLIGCAMLLAVAIIAISCLLSRRADIVAIAGGIGITSVLLSGFVYDAIYTRPVLLLLGIFCAMTYRVRSQALNEARPSMLQTDTKVVRIGN</sequence>
<feature type="transmembrane region" description="Helical" evidence="1">
    <location>
        <begin position="253"/>
        <end position="276"/>
    </location>
</feature>
<evidence type="ECO:0000313" key="3">
    <source>
        <dbReference type="Proteomes" id="UP000266915"/>
    </source>
</evidence>
<organism evidence="2 3">
    <name type="scientific">Plantibacter flavus</name>
    <dbReference type="NCBI Taxonomy" id="150123"/>
    <lineage>
        <taxon>Bacteria</taxon>
        <taxon>Bacillati</taxon>
        <taxon>Actinomycetota</taxon>
        <taxon>Actinomycetes</taxon>
        <taxon>Micrococcales</taxon>
        <taxon>Microbacteriaceae</taxon>
        <taxon>Plantibacter</taxon>
    </lineage>
</organism>
<gene>
    <name evidence="2" type="ORF">EDD42_2813</name>
</gene>
<comment type="caution">
    <text evidence="2">The sequence shown here is derived from an EMBL/GenBank/DDBJ whole genome shotgun (WGS) entry which is preliminary data.</text>
</comment>
<feature type="transmembrane region" description="Helical" evidence="1">
    <location>
        <begin position="76"/>
        <end position="99"/>
    </location>
</feature>
<reference evidence="2 3" key="1">
    <citation type="submission" date="2018-11" db="EMBL/GenBank/DDBJ databases">
        <title>Sequencing the genomes of 1000 actinobacteria strains.</title>
        <authorList>
            <person name="Klenk H.-P."/>
        </authorList>
    </citation>
    <scope>NUCLEOTIDE SEQUENCE [LARGE SCALE GENOMIC DNA]</scope>
    <source>
        <strain evidence="2 3">DSM 14012</strain>
    </source>
</reference>
<accession>A0A3N2C5D9</accession>
<evidence type="ECO:0000256" key="1">
    <source>
        <dbReference type="SAM" id="Phobius"/>
    </source>
</evidence>
<keyword evidence="3" id="KW-1185">Reference proteome</keyword>
<keyword evidence="1" id="KW-0472">Membrane</keyword>
<dbReference type="AlphaFoldDB" id="A0A3N2C5D9"/>
<feature type="transmembrane region" description="Helical" evidence="1">
    <location>
        <begin position="283"/>
        <end position="302"/>
    </location>
</feature>
<dbReference type="EMBL" id="RKHL01000001">
    <property type="protein sequence ID" value="ROR82719.1"/>
    <property type="molecule type" value="Genomic_DNA"/>
</dbReference>
<name>A0A3N2C5D9_9MICO</name>